<name>A0ABN0VQD8_9BACI</name>
<dbReference type="Pfam" id="PF00326">
    <property type="entry name" value="Peptidase_S9"/>
    <property type="match status" value="1"/>
</dbReference>
<dbReference type="PANTHER" id="PTHR22946">
    <property type="entry name" value="DIENELACTONE HYDROLASE DOMAIN-CONTAINING PROTEIN-RELATED"/>
    <property type="match status" value="1"/>
</dbReference>
<protein>
    <submittedName>
        <fullName evidence="3">Prolyl oligopeptidase family serine peptidase</fullName>
    </submittedName>
</protein>
<sequence>MYYIDHYKIKDIPLLEVGPQESKSKPLPVVIFIHGFTSAKEHNLHYAYYLAEKGFRVLLPECDLHGERSKGSSAMELSLQFWNIVIKTIHELEDLHTYLVEENKLKGDSIGVAGTSMGGIITLGALTQFEWIKAAVSLMGNPSYIGFAQMQIDGIQKQGIPIPFTDEQLQAQLDALKAYDLSIQPDLLKKRPLMFWHGEKDGTVPFAHAHEFYEKVKNLYNESPTLIQFHRDPKADHKVSRYGVLKTVEWFEQHLKVSQLTS</sequence>
<evidence type="ECO:0000313" key="4">
    <source>
        <dbReference type="Proteomes" id="UP001500782"/>
    </source>
</evidence>
<dbReference type="PANTHER" id="PTHR22946:SF9">
    <property type="entry name" value="POLYKETIDE TRANSFERASE AF380"/>
    <property type="match status" value="1"/>
</dbReference>
<dbReference type="SUPFAM" id="SSF53474">
    <property type="entry name" value="alpha/beta-Hydrolases"/>
    <property type="match status" value="1"/>
</dbReference>
<evidence type="ECO:0000313" key="3">
    <source>
        <dbReference type="EMBL" id="GAA0314628.1"/>
    </source>
</evidence>
<feature type="domain" description="Peptidase S9 prolyl oligopeptidase catalytic" evidence="2">
    <location>
        <begin position="47"/>
        <end position="256"/>
    </location>
</feature>
<keyword evidence="4" id="KW-1185">Reference proteome</keyword>
<gene>
    <name evidence="3" type="ORF">GCM10008967_01430</name>
</gene>
<evidence type="ECO:0000259" key="2">
    <source>
        <dbReference type="Pfam" id="PF00326"/>
    </source>
</evidence>
<dbReference type="InterPro" id="IPR029058">
    <property type="entry name" value="AB_hydrolase_fold"/>
</dbReference>
<dbReference type="Proteomes" id="UP001500782">
    <property type="component" value="Unassembled WGS sequence"/>
</dbReference>
<dbReference type="Gene3D" id="3.40.50.1820">
    <property type="entry name" value="alpha/beta hydrolase"/>
    <property type="match status" value="1"/>
</dbReference>
<keyword evidence="1" id="KW-0378">Hydrolase</keyword>
<dbReference type="RefSeq" id="WP_343795437.1">
    <property type="nucleotide sequence ID" value="NZ_BAAADJ010000002.1"/>
</dbReference>
<dbReference type="InterPro" id="IPR001375">
    <property type="entry name" value="Peptidase_S9_cat"/>
</dbReference>
<dbReference type="EMBL" id="BAAADJ010000002">
    <property type="protein sequence ID" value="GAA0314628.1"/>
    <property type="molecule type" value="Genomic_DNA"/>
</dbReference>
<reference evidence="3 4" key="1">
    <citation type="journal article" date="2019" name="Int. J. Syst. Evol. Microbiol.">
        <title>The Global Catalogue of Microorganisms (GCM) 10K type strain sequencing project: providing services to taxonomists for standard genome sequencing and annotation.</title>
        <authorList>
            <consortium name="The Broad Institute Genomics Platform"/>
            <consortium name="The Broad Institute Genome Sequencing Center for Infectious Disease"/>
            <person name="Wu L."/>
            <person name="Ma J."/>
        </authorList>
    </citation>
    <scope>NUCLEOTIDE SEQUENCE [LARGE SCALE GENOMIC DNA]</scope>
    <source>
        <strain evidence="3 4">JCM 9731</strain>
    </source>
</reference>
<dbReference type="InterPro" id="IPR050261">
    <property type="entry name" value="FrsA_esterase"/>
</dbReference>
<comment type="caution">
    <text evidence="3">The sequence shown here is derived from an EMBL/GenBank/DDBJ whole genome shotgun (WGS) entry which is preliminary data.</text>
</comment>
<proteinExistence type="predicted"/>
<accession>A0ABN0VQD8</accession>
<organism evidence="3 4">
    <name type="scientific">Bacillus carboniphilus</name>
    <dbReference type="NCBI Taxonomy" id="86663"/>
    <lineage>
        <taxon>Bacteria</taxon>
        <taxon>Bacillati</taxon>
        <taxon>Bacillota</taxon>
        <taxon>Bacilli</taxon>
        <taxon>Bacillales</taxon>
        <taxon>Bacillaceae</taxon>
        <taxon>Bacillus</taxon>
    </lineage>
</organism>
<evidence type="ECO:0000256" key="1">
    <source>
        <dbReference type="ARBA" id="ARBA00022801"/>
    </source>
</evidence>